<keyword evidence="2" id="KW-1185">Reference proteome</keyword>
<evidence type="ECO:0000313" key="1">
    <source>
        <dbReference type="EMBL" id="KAI8556812.1"/>
    </source>
</evidence>
<proteinExistence type="predicted"/>
<name>A0ACC0NW99_RHOML</name>
<protein>
    <submittedName>
        <fullName evidence="1">Uncharacterized protein</fullName>
    </submittedName>
</protein>
<evidence type="ECO:0000313" key="2">
    <source>
        <dbReference type="Proteomes" id="UP001062846"/>
    </source>
</evidence>
<dbReference type="EMBL" id="CM046392">
    <property type="protein sequence ID" value="KAI8556812.1"/>
    <property type="molecule type" value="Genomic_DNA"/>
</dbReference>
<reference evidence="1" key="1">
    <citation type="submission" date="2022-02" db="EMBL/GenBank/DDBJ databases">
        <title>Plant Genome Project.</title>
        <authorList>
            <person name="Zhang R.-G."/>
        </authorList>
    </citation>
    <scope>NUCLEOTIDE SEQUENCE</scope>
    <source>
        <strain evidence="1">AT1</strain>
    </source>
</reference>
<sequence>MKSGLLAWSPHLHFLSLPPKRLIPVSAAVESSVNEQSLLTARERRQLRNERRESKPGTNWKEEVENMLAEKPKEKKVPWREKLNLDKLALLGPQWWIVRVSSGAAQYTSGVLARSLARKFPDVDFKVIELDWIVELLDFGLMGDGTVLSEVYFPSVNETRKLKNGSLSVKSKALYPGSVFLRCVLNTEIHDFVRQCRGVGGFVANKVGNTKMQINKPKPLPAVEMEAIMRQEKEEQEKADEAFKAEQQREETLNPEKMNLVYTDSRLTSGESTEPIIESKPKRRSRKTSRPVGDQLTKEGDKLLRPGSTVRVVSGTFTDFAGVLEKLDRKTKRATVGLALFGKQTLVDLDVNEIVLETK</sequence>
<gene>
    <name evidence="1" type="ORF">RHMOL_Rhmol05G0284400</name>
</gene>
<accession>A0ACC0NW99</accession>
<comment type="caution">
    <text evidence="1">The sequence shown here is derived from an EMBL/GenBank/DDBJ whole genome shotgun (WGS) entry which is preliminary data.</text>
</comment>
<dbReference type="Proteomes" id="UP001062846">
    <property type="component" value="Chromosome 5"/>
</dbReference>
<organism evidence="1 2">
    <name type="scientific">Rhododendron molle</name>
    <name type="common">Chinese azalea</name>
    <name type="synonym">Azalea mollis</name>
    <dbReference type="NCBI Taxonomy" id="49168"/>
    <lineage>
        <taxon>Eukaryota</taxon>
        <taxon>Viridiplantae</taxon>
        <taxon>Streptophyta</taxon>
        <taxon>Embryophyta</taxon>
        <taxon>Tracheophyta</taxon>
        <taxon>Spermatophyta</taxon>
        <taxon>Magnoliopsida</taxon>
        <taxon>eudicotyledons</taxon>
        <taxon>Gunneridae</taxon>
        <taxon>Pentapetalae</taxon>
        <taxon>asterids</taxon>
        <taxon>Ericales</taxon>
        <taxon>Ericaceae</taxon>
        <taxon>Ericoideae</taxon>
        <taxon>Rhodoreae</taxon>
        <taxon>Rhododendron</taxon>
    </lineage>
</organism>